<dbReference type="EMBL" id="CADCXU010023489">
    <property type="protein sequence ID" value="CAB0010953.1"/>
    <property type="molecule type" value="Genomic_DNA"/>
</dbReference>
<feature type="compositionally biased region" description="Polar residues" evidence="1">
    <location>
        <begin position="70"/>
        <end position="86"/>
    </location>
</feature>
<feature type="region of interest" description="Disordered" evidence="1">
    <location>
        <begin position="55"/>
        <end position="86"/>
    </location>
</feature>
<proteinExistence type="predicted"/>
<gene>
    <name evidence="2" type="ORF">NTEN_LOCUS15946</name>
</gene>
<reference evidence="2 3" key="1">
    <citation type="submission" date="2020-02" db="EMBL/GenBank/DDBJ databases">
        <authorList>
            <person name="Ferguson B K."/>
        </authorList>
    </citation>
    <scope>NUCLEOTIDE SEQUENCE [LARGE SCALE GENOMIC DNA]</scope>
</reference>
<protein>
    <submittedName>
        <fullName evidence="2">Uncharacterized protein</fullName>
    </submittedName>
</protein>
<evidence type="ECO:0000313" key="2">
    <source>
        <dbReference type="EMBL" id="CAB0010953.1"/>
    </source>
</evidence>
<dbReference type="Proteomes" id="UP000479000">
    <property type="component" value="Unassembled WGS sequence"/>
</dbReference>
<organism evidence="2 3">
    <name type="scientific">Nesidiocoris tenuis</name>
    <dbReference type="NCBI Taxonomy" id="355587"/>
    <lineage>
        <taxon>Eukaryota</taxon>
        <taxon>Metazoa</taxon>
        <taxon>Ecdysozoa</taxon>
        <taxon>Arthropoda</taxon>
        <taxon>Hexapoda</taxon>
        <taxon>Insecta</taxon>
        <taxon>Pterygota</taxon>
        <taxon>Neoptera</taxon>
        <taxon>Paraneoptera</taxon>
        <taxon>Hemiptera</taxon>
        <taxon>Heteroptera</taxon>
        <taxon>Panheteroptera</taxon>
        <taxon>Cimicomorpha</taxon>
        <taxon>Miridae</taxon>
        <taxon>Dicyphina</taxon>
        <taxon>Nesidiocoris</taxon>
    </lineage>
</organism>
<evidence type="ECO:0000256" key="1">
    <source>
        <dbReference type="SAM" id="MobiDB-lite"/>
    </source>
</evidence>
<keyword evidence="3" id="KW-1185">Reference proteome</keyword>
<name>A0A6H5HC63_9HEMI</name>
<accession>A0A6H5HC63</accession>
<evidence type="ECO:0000313" key="3">
    <source>
        <dbReference type="Proteomes" id="UP000479000"/>
    </source>
</evidence>
<dbReference type="AlphaFoldDB" id="A0A6H5HC63"/>
<sequence length="86" mass="9613">MDDCVNMDRSYAKRLRHQQMKVRTGTENIENEGDVRLRTAKKKICFGDDNCGVPVSPLPSTPAVSDRPEQLNTHASTSTGVRTNHE</sequence>
<feature type="non-terminal residue" evidence="2">
    <location>
        <position position="86"/>
    </location>
</feature>